<proteinExistence type="inferred from homology"/>
<evidence type="ECO:0000256" key="4">
    <source>
        <dbReference type="ARBA" id="ARBA00022737"/>
    </source>
</evidence>
<dbReference type="InParanoid" id="K7LR19"/>
<dbReference type="PaxDb" id="3847-GLYMA11G29854.1"/>
<sequence length="146" mass="15928">MLALASVSSLWPPTPFVTASSSLGNFVRIFDVNSNATIATLEAPPSEVEVSQMHFDPKREITVQETEIVCSKGPQTLWSARISGKVTVLAGNGNFWRVGCEDGCLQIYTKCGRRAMPTMMMGSAATFVDCDKCWTLLLVTRKGSLY</sequence>
<dbReference type="InterPro" id="IPR036322">
    <property type="entry name" value="WD40_repeat_dom_sf"/>
</dbReference>
<dbReference type="Gramene" id="KRH30144">
    <property type="protein sequence ID" value="KRH30144"/>
    <property type="gene ID" value="GLYMA_11G162300"/>
</dbReference>
<keyword evidence="6" id="KW-0805">Transcription regulation</keyword>
<dbReference type="AlphaFoldDB" id="K7LR19"/>
<evidence type="ECO:0000256" key="2">
    <source>
        <dbReference type="ARBA" id="ARBA00007306"/>
    </source>
</evidence>
<evidence type="ECO:0000313" key="12">
    <source>
        <dbReference type="Proteomes" id="UP000008827"/>
    </source>
</evidence>
<evidence type="ECO:0000256" key="1">
    <source>
        <dbReference type="ARBA" id="ARBA00004123"/>
    </source>
</evidence>
<comment type="subcellular location">
    <subcellularLocation>
        <location evidence="1">Nucleus</location>
    </subcellularLocation>
</comment>
<name>K7LR19_SOYBN</name>
<dbReference type="GO" id="GO:0006355">
    <property type="term" value="P:regulation of DNA-templated transcription"/>
    <property type="evidence" value="ECO:0007669"/>
    <property type="project" value="InterPro"/>
</dbReference>
<dbReference type="EnsemblPlants" id="KRH30144">
    <property type="protein sequence ID" value="KRH30144"/>
    <property type="gene ID" value="GLYMA_11G162300"/>
</dbReference>
<dbReference type="SUPFAM" id="SSF50978">
    <property type="entry name" value="WD40 repeat-like"/>
    <property type="match status" value="1"/>
</dbReference>
<keyword evidence="7" id="KW-0804">Transcription</keyword>
<dbReference type="PANTHER" id="PTHR13831">
    <property type="entry name" value="MEMBER OF THE HIR1 FAMILY OF WD-REPEAT PROTEINS"/>
    <property type="match status" value="1"/>
</dbReference>
<dbReference type="PANTHER" id="PTHR13831:SF0">
    <property type="entry name" value="PROTEIN HIRA"/>
    <property type="match status" value="1"/>
</dbReference>
<dbReference type="EMBL" id="CM000844">
    <property type="protein sequence ID" value="KRH30144.1"/>
    <property type="molecule type" value="Genomic_DNA"/>
</dbReference>
<dbReference type="GO" id="GO:0006338">
    <property type="term" value="P:chromatin remodeling"/>
    <property type="evidence" value="ECO:0007669"/>
    <property type="project" value="InterPro"/>
</dbReference>
<reference evidence="10 11" key="1">
    <citation type="journal article" date="2010" name="Nature">
        <title>Genome sequence of the palaeopolyploid soybean.</title>
        <authorList>
            <person name="Schmutz J."/>
            <person name="Cannon S.B."/>
            <person name="Schlueter J."/>
            <person name="Ma J."/>
            <person name="Mitros T."/>
            <person name="Nelson W."/>
            <person name="Hyten D.L."/>
            <person name="Song Q."/>
            <person name="Thelen J.J."/>
            <person name="Cheng J."/>
            <person name="Xu D."/>
            <person name="Hellsten U."/>
            <person name="May G.D."/>
            <person name="Yu Y."/>
            <person name="Sakurai T."/>
            <person name="Umezawa T."/>
            <person name="Bhattacharyya M.K."/>
            <person name="Sandhu D."/>
            <person name="Valliyodan B."/>
            <person name="Lindquist E."/>
            <person name="Peto M."/>
            <person name="Grant D."/>
            <person name="Shu S."/>
            <person name="Goodstein D."/>
            <person name="Barry K."/>
            <person name="Futrell-Griggs M."/>
            <person name="Abernathy B."/>
            <person name="Du J."/>
            <person name="Tian Z."/>
            <person name="Zhu L."/>
            <person name="Gill N."/>
            <person name="Joshi T."/>
            <person name="Libault M."/>
            <person name="Sethuraman A."/>
            <person name="Zhang X.-C."/>
            <person name="Shinozaki K."/>
            <person name="Nguyen H.T."/>
            <person name="Wing R.A."/>
            <person name="Cregan P."/>
            <person name="Specht J."/>
            <person name="Grimwood J."/>
            <person name="Rokhsar D."/>
            <person name="Stacey G."/>
            <person name="Shoemaker R.C."/>
            <person name="Jackson S.A."/>
        </authorList>
    </citation>
    <scope>NUCLEOTIDE SEQUENCE</scope>
    <source>
        <strain evidence="11">cv. Williams 82</strain>
        <tissue evidence="10">Callus</tissue>
    </source>
</reference>
<evidence type="ECO:0000313" key="11">
    <source>
        <dbReference type="EnsemblPlants" id="KRH30144"/>
    </source>
</evidence>
<evidence type="ECO:0000259" key="9">
    <source>
        <dbReference type="Pfam" id="PF07569"/>
    </source>
</evidence>
<dbReference type="InterPro" id="IPR015943">
    <property type="entry name" value="WD40/YVTN_repeat-like_dom_sf"/>
</dbReference>
<evidence type="ECO:0000313" key="10">
    <source>
        <dbReference type="EMBL" id="KRH30144.1"/>
    </source>
</evidence>
<dbReference type="Proteomes" id="UP000008827">
    <property type="component" value="Chromosome 11"/>
</dbReference>
<evidence type="ECO:0000256" key="8">
    <source>
        <dbReference type="ARBA" id="ARBA00023242"/>
    </source>
</evidence>
<dbReference type="eggNOG" id="KOG0973">
    <property type="taxonomic scope" value="Eukaryota"/>
</dbReference>
<feature type="domain" description="Protein HIRA-like C-terminal" evidence="9">
    <location>
        <begin position="112"/>
        <end position="146"/>
    </location>
</feature>
<evidence type="ECO:0000256" key="6">
    <source>
        <dbReference type="ARBA" id="ARBA00023015"/>
    </source>
</evidence>
<keyword evidence="5" id="KW-0156">Chromatin regulator</keyword>
<keyword evidence="8" id="KW-0539">Nucleus</keyword>
<reference evidence="11" key="2">
    <citation type="submission" date="2018-02" db="UniProtKB">
        <authorList>
            <consortium name="EnsemblPlants"/>
        </authorList>
    </citation>
    <scope>IDENTIFICATION</scope>
    <source>
        <strain evidence="11">Williams 82</strain>
    </source>
</reference>
<keyword evidence="3" id="KW-0853">WD repeat</keyword>
<dbReference type="STRING" id="3847.K7LR19"/>
<dbReference type="HOGENOM" id="CLU_1780760_0_0_1"/>
<dbReference type="InterPro" id="IPR011494">
    <property type="entry name" value="HIRA-like_C"/>
</dbReference>
<dbReference type="Gene3D" id="2.130.10.10">
    <property type="entry name" value="YVTN repeat-like/Quinoprotein amine dehydrogenase"/>
    <property type="match status" value="1"/>
</dbReference>
<comment type="similarity">
    <text evidence="2">Belongs to the WD repeat HIR1 family.</text>
</comment>
<evidence type="ECO:0000256" key="5">
    <source>
        <dbReference type="ARBA" id="ARBA00022853"/>
    </source>
</evidence>
<reference evidence="10" key="3">
    <citation type="submission" date="2018-07" db="EMBL/GenBank/DDBJ databases">
        <title>WGS assembly of Glycine max.</title>
        <authorList>
            <person name="Schmutz J."/>
            <person name="Cannon S."/>
            <person name="Schlueter J."/>
            <person name="Ma J."/>
            <person name="Mitros T."/>
            <person name="Nelson W."/>
            <person name="Hyten D."/>
            <person name="Song Q."/>
            <person name="Thelen J."/>
            <person name="Cheng J."/>
            <person name="Xu D."/>
            <person name="Hellsten U."/>
            <person name="May G."/>
            <person name="Yu Y."/>
            <person name="Sakurai T."/>
            <person name="Umezawa T."/>
            <person name="Bhattacharyya M."/>
            <person name="Sandhu D."/>
            <person name="Valliyodan B."/>
            <person name="Lindquist E."/>
            <person name="Peto M."/>
            <person name="Grant D."/>
            <person name="Shu S."/>
            <person name="Goodstein D."/>
            <person name="Barry K."/>
            <person name="Futrell-Griggs M."/>
            <person name="Abernathy B."/>
            <person name="Du J."/>
            <person name="Tian Z."/>
            <person name="Zhu L."/>
            <person name="Gill N."/>
            <person name="Joshi T."/>
            <person name="Libault M."/>
            <person name="Sethuraman A."/>
            <person name="Zhang X."/>
            <person name="Shinozaki K."/>
            <person name="Nguyen H."/>
            <person name="Wing R."/>
            <person name="Cregan P."/>
            <person name="Specht J."/>
            <person name="Grimwood J."/>
            <person name="Rokhsar D."/>
            <person name="Stacey G."/>
            <person name="Shoemaker R."/>
            <person name="Jackson S."/>
        </authorList>
    </citation>
    <scope>NUCLEOTIDE SEQUENCE</scope>
    <source>
        <tissue evidence="10">Callus</tissue>
    </source>
</reference>
<organism evidence="10">
    <name type="scientific">Glycine max</name>
    <name type="common">Soybean</name>
    <name type="synonym">Glycine hispida</name>
    <dbReference type="NCBI Taxonomy" id="3847"/>
    <lineage>
        <taxon>Eukaryota</taxon>
        <taxon>Viridiplantae</taxon>
        <taxon>Streptophyta</taxon>
        <taxon>Embryophyta</taxon>
        <taxon>Tracheophyta</taxon>
        <taxon>Spermatophyta</taxon>
        <taxon>Magnoliopsida</taxon>
        <taxon>eudicotyledons</taxon>
        <taxon>Gunneridae</taxon>
        <taxon>Pentapetalae</taxon>
        <taxon>rosids</taxon>
        <taxon>fabids</taxon>
        <taxon>Fabales</taxon>
        <taxon>Fabaceae</taxon>
        <taxon>Papilionoideae</taxon>
        <taxon>50 kb inversion clade</taxon>
        <taxon>NPAAA clade</taxon>
        <taxon>indigoferoid/millettioid clade</taxon>
        <taxon>Phaseoleae</taxon>
        <taxon>Glycine</taxon>
        <taxon>Glycine subgen. Soja</taxon>
    </lineage>
</organism>
<keyword evidence="4" id="KW-0677">Repeat</keyword>
<evidence type="ECO:0000256" key="7">
    <source>
        <dbReference type="ARBA" id="ARBA00023163"/>
    </source>
</evidence>
<dbReference type="GO" id="GO:0005634">
    <property type="term" value="C:nucleus"/>
    <property type="evidence" value="ECO:0007669"/>
    <property type="project" value="UniProtKB-SubCell"/>
</dbReference>
<dbReference type="InterPro" id="IPR031120">
    <property type="entry name" value="HIR1-like"/>
</dbReference>
<gene>
    <name evidence="10" type="ORF">GLYMA_11G162300</name>
</gene>
<evidence type="ECO:0000256" key="3">
    <source>
        <dbReference type="ARBA" id="ARBA00022574"/>
    </source>
</evidence>
<dbReference type="GO" id="GO:0006351">
    <property type="term" value="P:DNA-templated transcription"/>
    <property type="evidence" value="ECO:0007669"/>
    <property type="project" value="InterPro"/>
</dbReference>
<accession>K7LR19</accession>
<keyword evidence="12" id="KW-1185">Reference proteome</keyword>
<protein>
    <recommendedName>
        <fullName evidence="9">Protein HIRA-like C-terminal domain-containing protein</fullName>
    </recommendedName>
</protein>
<dbReference type="Pfam" id="PF07569">
    <property type="entry name" value="Hira"/>
    <property type="match status" value="1"/>
</dbReference>